<dbReference type="RefSeq" id="WP_050567321.1">
    <property type="nucleotide sequence ID" value="NZ_BAOJ01000039.1"/>
</dbReference>
<reference evidence="7 8" key="1">
    <citation type="submission" date="2019-07" db="EMBL/GenBank/DDBJ databases">
        <title>Whole genome shotgun sequence of Vibrio sagamiensis NBRC 104589.</title>
        <authorList>
            <person name="Hosoyama A."/>
            <person name="Uohara A."/>
            <person name="Ohji S."/>
            <person name="Ichikawa N."/>
        </authorList>
    </citation>
    <scope>NUCLEOTIDE SEQUENCE [LARGE SCALE GENOMIC DNA]</scope>
    <source>
        <strain evidence="7 8">NBRC 104589</strain>
    </source>
</reference>
<keyword evidence="4" id="KW-0281">Fimbrium</keyword>
<feature type="signal peptide" evidence="5">
    <location>
        <begin position="1"/>
        <end position="25"/>
    </location>
</feature>
<comment type="subcellular location">
    <subcellularLocation>
        <location evidence="1">Fimbrium</location>
    </subcellularLocation>
</comment>
<evidence type="ECO:0000256" key="4">
    <source>
        <dbReference type="ARBA" id="ARBA00023263"/>
    </source>
</evidence>
<feature type="chain" id="PRO_5022061824" evidence="5">
    <location>
        <begin position="26"/>
        <end position="186"/>
    </location>
</feature>
<dbReference type="GO" id="GO:0043709">
    <property type="term" value="P:cell adhesion involved in single-species biofilm formation"/>
    <property type="evidence" value="ECO:0007669"/>
    <property type="project" value="TreeGrafter"/>
</dbReference>
<evidence type="ECO:0000259" key="6">
    <source>
        <dbReference type="Pfam" id="PF00419"/>
    </source>
</evidence>
<evidence type="ECO:0000313" key="7">
    <source>
        <dbReference type="EMBL" id="GEM76228.1"/>
    </source>
</evidence>
<dbReference type="EMBL" id="BJXJ01000021">
    <property type="protein sequence ID" value="GEM76228.1"/>
    <property type="molecule type" value="Genomic_DNA"/>
</dbReference>
<dbReference type="OrthoDB" id="8586454at2"/>
<dbReference type="InterPro" id="IPR036937">
    <property type="entry name" value="Adhesion_dom_fimbrial_sf"/>
</dbReference>
<evidence type="ECO:0000256" key="5">
    <source>
        <dbReference type="SAM" id="SignalP"/>
    </source>
</evidence>
<proteinExistence type="inferred from homology"/>
<dbReference type="PANTHER" id="PTHR33420">
    <property type="entry name" value="FIMBRIAL SUBUNIT ELFA-RELATED"/>
    <property type="match status" value="1"/>
</dbReference>
<dbReference type="InterPro" id="IPR000259">
    <property type="entry name" value="Adhesion_dom_fimbrial"/>
</dbReference>
<feature type="domain" description="Fimbrial-type adhesion" evidence="6">
    <location>
        <begin position="41"/>
        <end position="185"/>
    </location>
</feature>
<keyword evidence="8" id="KW-1185">Reference proteome</keyword>
<dbReference type="Proteomes" id="UP000321922">
    <property type="component" value="Unassembled WGS sequence"/>
</dbReference>
<keyword evidence="3 5" id="KW-0732">Signal</keyword>
<dbReference type="AlphaFoldDB" id="A0A511QFZ3"/>
<sequence>MKAQFNRTILSASLLLSAFSVSTLADTVEAEKMQKNETLVNFQGELVESACGLSPNSEDQTIKLGQQPTHLFVKKGDNSPQVSFNIKLIECNTTVAKKATFTFLSNQDITGDLFNVEGGATGIGVRIFHNGKKIKNGQVAATNKLSNGNNIASFSAAYERNIEEGGSDIVTAGVANSRALLQVGYL</sequence>
<gene>
    <name evidence="7" type="ORF">VSA01S_23400</name>
</gene>
<dbReference type="InterPro" id="IPR050263">
    <property type="entry name" value="Bact_Fimbrial_Adh_Pro"/>
</dbReference>
<evidence type="ECO:0000256" key="2">
    <source>
        <dbReference type="ARBA" id="ARBA00006671"/>
    </source>
</evidence>
<dbReference type="PANTHER" id="PTHR33420:SF12">
    <property type="entry name" value="FIMBRIN-LIKE PROTEIN FIMI-RELATED"/>
    <property type="match status" value="1"/>
</dbReference>
<evidence type="ECO:0000313" key="8">
    <source>
        <dbReference type="Proteomes" id="UP000321922"/>
    </source>
</evidence>
<organism evidence="7 8">
    <name type="scientific">Vibrio sagamiensis NBRC 104589</name>
    <dbReference type="NCBI Taxonomy" id="1219064"/>
    <lineage>
        <taxon>Bacteria</taxon>
        <taxon>Pseudomonadati</taxon>
        <taxon>Pseudomonadota</taxon>
        <taxon>Gammaproteobacteria</taxon>
        <taxon>Vibrionales</taxon>
        <taxon>Vibrionaceae</taxon>
        <taxon>Vibrio</taxon>
    </lineage>
</organism>
<comment type="similarity">
    <text evidence="2">Belongs to the fimbrial protein family.</text>
</comment>
<evidence type="ECO:0000256" key="3">
    <source>
        <dbReference type="ARBA" id="ARBA00022729"/>
    </source>
</evidence>
<protein>
    <submittedName>
        <fullName evidence="7">Major fimbrial subunit PmfA</fullName>
    </submittedName>
</protein>
<accession>A0A511QFZ3</accession>
<name>A0A511QFZ3_9VIBR</name>
<dbReference type="InterPro" id="IPR008966">
    <property type="entry name" value="Adhesion_dom_sf"/>
</dbReference>
<dbReference type="Gene3D" id="2.60.40.1090">
    <property type="entry name" value="Fimbrial-type adhesion domain"/>
    <property type="match status" value="1"/>
</dbReference>
<dbReference type="Pfam" id="PF00419">
    <property type="entry name" value="Fimbrial"/>
    <property type="match status" value="1"/>
</dbReference>
<evidence type="ECO:0000256" key="1">
    <source>
        <dbReference type="ARBA" id="ARBA00004561"/>
    </source>
</evidence>
<dbReference type="SUPFAM" id="SSF49401">
    <property type="entry name" value="Bacterial adhesins"/>
    <property type="match status" value="1"/>
</dbReference>
<dbReference type="GO" id="GO:0009289">
    <property type="term" value="C:pilus"/>
    <property type="evidence" value="ECO:0007669"/>
    <property type="project" value="UniProtKB-SubCell"/>
</dbReference>
<comment type="caution">
    <text evidence="7">The sequence shown here is derived from an EMBL/GenBank/DDBJ whole genome shotgun (WGS) entry which is preliminary data.</text>
</comment>